<dbReference type="OrthoDB" id="10249612at2759"/>
<dbReference type="InterPro" id="IPR000086">
    <property type="entry name" value="NUDIX_hydrolase_dom"/>
</dbReference>
<evidence type="ECO:0000256" key="2">
    <source>
        <dbReference type="ARBA" id="ARBA00001947"/>
    </source>
</evidence>
<accession>A0A9P7NBA2</accession>
<dbReference type="Pfam" id="PF09296">
    <property type="entry name" value="NUDIX-like"/>
    <property type="match status" value="1"/>
</dbReference>
<comment type="catalytic activity">
    <reaction evidence="9">
        <text>a 5'-end NAD(+)-phospho-ribonucleoside in mRNA + H2O = a 5'-end phospho-adenosine-phospho-ribonucleoside in mRNA + beta-nicotinamide D-ribonucleotide + 2 H(+)</text>
        <dbReference type="Rhea" id="RHEA:60876"/>
        <dbReference type="Rhea" id="RHEA-COMP:15698"/>
        <dbReference type="Rhea" id="RHEA-COMP:15719"/>
        <dbReference type="ChEBI" id="CHEBI:14649"/>
        <dbReference type="ChEBI" id="CHEBI:15377"/>
        <dbReference type="ChEBI" id="CHEBI:15378"/>
        <dbReference type="ChEBI" id="CHEBI:144029"/>
        <dbReference type="ChEBI" id="CHEBI:144051"/>
    </reaction>
    <physiologicalReaction direction="left-to-right" evidence="9">
        <dbReference type="Rhea" id="RHEA:60877"/>
    </physiologicalReaction>
</comment>
<dbReference type="Pfam" id="PF09297">
    <property type="entry name" value="Zn_ribbon_NUD"/>
    <property type="match status" value="1"/>
</dbReference>
<keyword evidence="13" id="KW-1185">Reference proteome</keyword>
<dbReference type="GO" id="GO:0046872">
    <property type="term" value="F:metal ion binding"/>
    <property type="evidence" value="ECO:0007669"/>
    <property type="project" value="UniProtKB-KW"/>
</dbReference>
<dbReference type="SUPFAM" id="SSF55811">
    <property type="entry name" value="Nudix"/>
    <property type="match status" value="1"/>
</dbReference>
<dbReference type="GO" id="GO:0019677">
    <property type="term" value="P:NAD+ catabolic process"/>
    <property type="evidence" value="ECO:0007669"/>
    <property type="project" value="TreeGrafter"/>
</dbReference>
<comment type="similarity">
    <text evidence="3">Belongs to the Nudix hydrolase family. NudC subfamily.</text>
</comment>
<dbReference type="GO" id="GO:0005777">
    <property type="term" value="C:peroxisome"/>
    <property type="evidence" value="ECO:0007669"/>
    <property type="project" value="TreeGrafter"/>
</dbReference>
<protein>
    <recommendedName>
        <fullName evidence="4">NAD(+) diphosphatase</fullName>
        <ecNumber evidence="4">3.6.1.22</ecNumber>
    </recommendedName>
</protein>
<evidence type="ECO:0000256" key="5">
    <source>
        <dbReference type="ARBA" id="ARBA00022723"/>
    </source>
</evidence>
<dbReference type="InterPro" id="IPR020084">
    <property type="entry name" value="NUDIX_hydrolase_CS"/>
</dbReference>
<dbReference type="InterPro" id="IPR015376">
    <property type="entry name" value="Znr_NADH_PPase"/>
</dbReference>
<evidence type="ECO:0000256" key="9">
    <source>
        <dbReference type="ARBA" id="ARBA00023679"/>
    </source>
</evidence>
<dbReference type="InterPro" id="IPR015797">
    <property type="entry name" value="NUDIX_hydrolase-like_dom_sf"/>
</dbReference>
<evidence type="ECO:0000256" key="7">
    <source>
        <dbReference type="ARBA" id="ARBA00022842"/>
    </source>
</evidence>
<comment type="cofactor">
    <cofactor evidence="2">
        <name>Zn(2+)</name>
        <dbReference type="ChEBI" id="CHEBI:29105"/>
    </cofactor>
</comment>
<evidence type="ECO:0000313" key="12">
    <source>
        <dbReference type="EMBL" id="KAG6003934.1"/>
    </source>
</evidence>
<evidence type="ECO:0000259" key="11">
    <source>
        <dbReference type="PROSITE" id="PS51462"/>
    </source>
</evidence>
<dbReference type="CDD" id="cd03429">
    <property type="entry name" value="NUDIX_NADH_pyrophosphatase_Nudt13"/>
    <property type="match status" value="1"/>
</dbReference>
<evidence type="ECO:0000256" key="10">
    <source>
        <dbReference type="SAM" id="MobiDB-lite"/>
    </source>
</evidence>
<comment type="caution">
    <text evidence="12">The sequence shown here is derived from an EMBL/GenBank/DDBJ whole genome shotgun (WGS) entry which is preliminary data.</text>
</comment>
<evidence type="ECO:0000256" key="6">
    <source>
        <dbReference type="ARBA" id="ARBA00022801"/>
    </source>
</evidence>
<dbReference type="PANTHER" id="PTHR42904">
    <property type="entry name" value="NUDIX HYDROLASE, NUDC SUBFAMILY"/>
    <property type="match status" value="1"/>
</dbReference>
<comment type="cofactor">
    <cofactor evidence="1">
        <name>Mg(2+)</name>
        <dbReference type="ChEBI" id="CHEBI:18420"/>
    </cofactor>
</comment>
<dbReference type="InterPro" id="IPR050241">
    <property type="entry name" value="NAD-cap_RNA_hydrolase_NudC"/>
</dbReference>
<dbReference type="PROSITE" id="PS00893">
    <property type="entry name" value="NUDIX_BOX"/>
    <property type="match status" value="1"/>
</dbReference>
<evidence type="ECO:0000256" key="1">
    <source>
        <dbReference type="ARBA" id="ARBA00001946"/>
    </source>
</evidence>
<dbReference type="InterPro" id="IPR049734">
    <property type="entry name" value="NudC-like_C"/>
</dbReference>
<dbReference type="Pfam" id="PF00293">
    <property type="entry name" value="NUDIX"/>
    <property type="match status" value="1"/>
</dbReference>
<dbReference type="InterPro" id="IPR015375">
    <property type="entry name" value="NADH_PPase-like_N"/>
</dbReference>
<proteinExistence type="inferred from homology"/>
<reference evidence="12" key="1">
    <citation type="journal article" date="2020" name="bioRxiv">
        <title>Whole genome comparisons of ergot fungi reveals the divergence and evolution of species within the genus Claviceps are the result of varying mechanisms driving genome evolution and host range expansion.</title>
        <authorList>
            <person name="Wyka S.A."/>
            <person name="Mondo S.J."/>
            <person name="Liu M."/>
            <person name="Dettman J."/>
            <person name="Nalam V."/>
            <person name="Broders K.D."/>
        </authorList>
    </citation>
    <scope>NUCLEOTIDE SEQUENCE</scope>
    <source>
        <strain evidence="12">CCC 602</strain>
    </source>
</reference>
<evidence type="ECO:0000313" key="13">
    <source>
        <dbReference type="Proteomes" id="UP000748025"/>
    </source>
</evidence>
<evidence type="ECO:0000256" key="3">
    <source>
        <dbReference type="ARBA" id="ARBA00009595"/>
    </source>
</evidence>
<dbReference type="PROSITE" id="PS51462">
    <property type="entry name" value="NUDIX"/>
    <property type="match status" value="1"/>
</dbReference>
<dbReference type="AlphaFoldDB" id="A0A9P7NBA2"/>
<gene>
    <name evidence="12" type="ORF">E4U43_000822</name>
</gene>
<dbReference type="EC" id="3.6.1.22" evidence="4"/>
<keyword evidence="8" id="KW-0520">NAD</keyword>
<organism evidence="12 13">
    <name type="scientific">Claviceps pusilla</name>
    <dbReference type="NCBI Taxonomy" id="123648"/>
    <lineage>
        <taxon>Eukaryota</taxon>
        <taxon>Fungi</taxon>
        <taxon>Dikarya</taxon>
        <taxon>Ascomycota</taxon>
        <taxon>Pezizomycotina</taxon>
        <taxon>Sordariomycetes</taxon>
        <taxon>Hypocreomycetidae</taxon>
        <taxon>Hypocreales</taxon>
        <taxon>Clavicipitaceae</taxon>
        <taxon>Claviceps</taxon>
    </lineage>
</organism>
<keyword evidence="6" id="KW-0378">Hydrolase</keyword>
<sequence length="428" mass="47029">MTSTPPLMPEHPALLNDDTSMLTRRFGKEVINYFSGSRLNRYSFLRSDVAFLNRAATSPHARYIALDDLSPLVVDKRKLALLSYQDMKSVLGPKPAFLQTDAERIKAFDSSKVASETQVVFLGTTTTKAGAVSAESAEEDALVWESSEHGEVRGRPYFAVDVSMTRGGRKEEKKAWLKSQEEKGLWIAVDTRSLKLHSEAASMFAQARSIMDWNNRHRFCAGCGHANLSIEAGYKRVCPPTDGGLEQEDCPTRHGVSNICFPRTDPTMIAAVVSSDGKRMLLGRQSRWPPHWHSNLAGFLEPGESVEEAVRREVWEEAGVRVGRVQIHSTQPWPYPSSLMIGAIAEALPGEGETITLNDKELESAAWFPVEEVAAALAQARTQTEGGRTAPPPEGYKEGDLRVPPATAIANRLMTAVVEGHLTGNAKM</sequence>
<dbReference type="Proteomes" id="UP000748025">
    <property type="component" value="Unassembled WGS sequence"/>
</dbReference>
<dbReference type="Gene3D" id="3.90.79.10">
    <property type="entry name" value="Nucleoside Triphosphate Pyrophosphohydrolase"/>
    <property type="match status" value="1"/>
</dbReference>
<dbReference type="GO" id="GO:0006742">
    <property type="term" value="P:NADP+ catabolic process"/>
    <property type="evidence" value="ECO:0007669"/>
    <property type="project" value="TreeGrafter"/>
</dbReference>
<evidence type="ECO:0000256" key="4">
    <source>
        <dbReference type="ARBA" id="ARBA00012381"/>
    </source>
</evidence>
<feature type="region of interest" description="Disordered" evidence="10">
    <location>
        <begin position="381"/>
        <end position="401"/>
    </location>
</feature>
<dbReference type="Gene3D" id="3.90.79.20">
    <property type="match status" value="1"/>
</dbReference>
<dbReference type="GO" id="GO:0035529">
    <property type="term" value="F:NADH pyrophosphatase activity"/>
    <property type="evidence" value="ECO:0007669"/>
    <property type="project" value="TreeGrafter"/>
</dbReference>
<evidence type="ECO:0000256" key="8">
    <source>
        <dbReference type="ARBA" id="ARBA00023027"/>
    </source>
</evidence>
<feature type="domain" description="Nudix hydrolase" evidence="11">
    <location>
        <begin position="262"/>
        <end position="391"/>
    </location>
</feature>
<name>A0A9P7NBA2_9HYPO</name>
<dbReference type="PANTHER" id="PTHR42904:SF6">
    <property type="entry name" value="NAD-CAPPED RNA HYDROLASE NUDT12"/>
    <property type="match status" value="1"/>
</dbReference>
<dbReference type="EMBL" id="SRPW01001253">
    <property type="protein sequence ID" value="KAG6003934.1"/>
    <property type="molecule type" value="Genomic_DNA"/>
</dbReference>
<dbReference type="NCBIfam" id="NF001299">
    <property type="entry name" value="PRK00241.1"/>
    <property type="match status" value="1"/>
</dbReference>
<dbReference type="GO" id="GO:0005829">
    <property type="term" value="C:cytosol"/>
    <property type="evidence" value="ECO:0007669"/>
    <property type="project" value="TreeGrafter"/>
</dbReference>
<dbReference type="FunFam" id="3.90.79.10:FF:000042">
    <property type="entry name" value="Probable NADH pyrophosphatase"/>
    <property type="match status" value="1"/>
</dbReference>
<keyword evidence="5" id="KW-0479">Metal-binding</keyword>
<keyword evidence="7" id="KW-0460">Magnesium</keyword>